<name>A0A485LUY1_9ZZZZ</name>
<dbReference type="GO" id="GO:0004401">
    <property type="term" value="F:histidinol-phosphatase activity"/>
    <property type="evidence" value="ECO:0007669"/>
    <property type="project" value="UniProtKB-EC"/>
</dbReference>
<dbReference type="InterPro" id="IPR010140">
    <property type="entry name" value="Histidinol_P_phosphatase_HisJ"/>
</dbReference>
<evidence type="ECO:0000313" key="9">
    <source>
        <dbReference type="EMBL" id="VFU11956.1"/>
    </source>
</evidence>
<dbReference type="GO" id="GO:0005737">
    <property type="term" value="C:cytoplasm"/>
    <property type="evidence" value="ECO:0007669"/>
    <property type="project" value="TreeGrafter"/>
</dbReference>
<dbReference type="PANTHER" id="PTHR21039:SF0">
    <property type="entry name" value="HISTIDINOL-PHOSPHATASE"/>
    <property type="match status" value="1"/>
</dbReference>
<comment type="similarity">
    <text evidence="2">Belongs to the PHP hydrolase family. HisK subfamily.</text>
</comment>
<evidence type="ECO:0000259" key="8">
    <source>
        <dbReference type="Pfam" id="PF02811"/>
    </source>
</evidence>
<comment type="catalytic activity">
    <reaction evidence="7">
        <text>L-histidinol phosphate + H2O = L-histidinol + phosphate</text>
        <dbReference type="Rhea" id="RHEA:14465"/>
        <dbReference type="ChEBI" id="CHEBI:15377"/>
        <dbReference type="ChEBI" id="CHEBI:43474"/>
        <dbReference type="ChEBI" id="CHEBI:57699"/>
        <dbReference type="ChEBI" id="CHEBI:57980"/>
        <dbReference type="EC" id="3.1.3.15"/>
    </reaction>
</comment>
<reference evidence="9" key="1">
    <citation type="submission" date="2019-03" db="EMBL/GenBank/DDBJ databases">
        <authorList>
            <person name="Hao L."/>
        </authorList>
    </citation>
    <scope>NUCLEOTIDE SEQUENCE</scope>
</reference>
<sequence>MACPRTDYHVHPDYSIDASPVKIRDYCQKALELELREICFTTHVELDPVRREKDNFINVNGERVSVFNYTWLDSYFAEIARAQDEFKHTNLKVKAGIEIGYNRGCEKHVEKIVNNYPFDFVMGAIHCLNHIAISSMLESSRYFQSKSLGELRTDYFTTLQEAVNTGFFDSIAHVDLYLRYGIRNYGPGVLTIHRGAVEPVFSEMSRRGMGLEINTSSRRRGLKEFHPAGEMLALAVKSGIKIFTVGSDAHSLEDLGGYIDEALEILKEYRLRNHVFNRRQATPL</sequence>
<dbReference type="GO" id="GO:0000105">
    <property type="term" value="P:L-histidine biosynthetic process"/>
    <property type="evidence" value="ECO:0007669"/>
    <property type="project" value="UniProtKB-UniPathway"/>
</dbReference>
<dbReference type="NCBIfam" id="TIGR01856">
    <property type="entry name" value="hisJ_fam"/>
    <property type="match status" value="1"/>
</dbReference>
<gene>
    <name evidence="9" type="ORF">SCFA_1450002</name>
</gene>
<dbReference type="Pfam" id="PF02811">
    <property type="entry name" value="PHP"/>
    <property type="match status" value="1"/>
</dbReference>
<evidence type="ECO:0000256" key="6">
    <source>
        <dbReference type="ARBA" id="ARBA00023102"/>
    </source>
</evidence>
<dbReference type="InterPro" id="IPR016195">
    <property type="entry name" value="Pol/histidinol_Pase-like"/>
</dbReference>
<keyword evidence="5" id="KW-0378">Hydrolase</keyword>
<accession>A0A485LUY1</accession>
<evidence type="ECO:0000256" key="4">
    <source>
        <dbReference type="ARBA" id="ARBA00022605"/>
    </source>
</evidence>
<keyword evidence="6" id="KW-0368">Histidine biosynthesis</keyword>
<dbReference type="Gene3D" id="3.20.20.140">
    <property type="entry name" value="Metal-dependent hydrolases"/>
    <property type="match status" value="1"/>
</dbReference>
<evidence type="ECO:0000256" key="1">
    <source>
        <dbReference type="ARBA" id="ARBA00004970"/>
    </source>
</evidence>
<evidence type="ECO:0000256" key="2">
    <source>
        <dbReference type="ARBA" id="ARBA00009152"/>
    </source>
</evidence>
<dbReference type="EC" id="3.1.3.15" evidence="3"/>
<dbReference type="PANTHER" id="PTHR21039">
    <property type="entry name" value="HISTIDINOL PHOSPHATASE-RELATED"/>
    <property type="match status" value="1"/>
</dbReference>
<protein>
    <recommendedName>
        <fullName evidence="3">histidinol-phosphatase</fullName>
        <ecNumber evidence="3">3.1.3.15</ecNumber>
    </recommendedName>
</protein>
<dbReference type="InterPro" id="IPR004013">
    <property type="entry name" value="PHP_dom"/>
</dbReference>
<evidence type="ECO:0000256" key="3">
    <source>
        <dbReference type="ARBA" id="ARBA00013085"/>
    </source>
</evidence>
<comment type="pathway">
    <text evidence="1">Amino-acid biosynthesis; L-histidine biosynthesis; L-histidine from 5-phospho-alpha-D-ribose 1-diphosphate: step 8/9.</text>
</comment>
<dbReference type="UniPathway" id="UPA00031">
    <property type="reaction ID" value="UER00013"/>
</dbReference>
<keyword evidence="4" id="KW-0028">Amino-acid biosynthesis</keyword>
<dbReference type="SUPFAM" id="SSF89550">
    <property type="entry name" value="PHP domain-like"/>
    <property type="match status" value="1"/>
</dbReference>
<organism evidence="9">
    <name type="scientific">anaerobic digester metagenome</name>
    <dbReference type="NCBI Taxonomy" id="1263854"/>
    <lineage>
        <taxon>unclassified sequences</taxon>
        <taxon>metagenomes</taxon>
        <taxon>ecological metagenomes</taxon>
    </lineage>
</organism>
<evidence type="ECO:0000256" key="5">
    <source>
        <dbReference type="ARBA" id="ARBA00022801"/>
    </source>
</evidence>
<evidence type="ECO:0000256" key="7">
    <source>
        <dbReference type="ARBA" id="ARBA00049158"/>
    </source>
</evidence>
<dbReference type="EMBL" id="CAADRN010000052">
    <property type="protein sequence ID" value="VFU11956.1"/>
    <property type="molecule type" value="Genomic_DNA"/>
</dbReference>
<dbReference type="AlphaFoldDB" id="A0A485LUY1"/>
<feature type="domain" description="PHP" evidence="8">
    <location>
        <begin position="7"/>
        <end position="216"/>
    </location>
</feature>
<proteinExistence type="inferred from homology"/>